<evidence type="ECO:0008006" key="3">
    <source>
        <dbReference type="Google" id="ProtNLM"/>
    </source>
</evidence>
<protein>
    <recommendedName>
        <fullName evidence="3">GAF domain-containing protein</fullName>
    </recommendedName>
</protein>
<gene>
    <name evidence="1" type="ORF">CXB45_04845</name>
</gene>
<evidence type="ECO:0000313" key="2">
    <source>
        <dbReference type="Proteomes" id="UP000233249"/>
    </source>
</evidence>
<reference evidence="1 2" key="1">
    <citation type="submission" date="2017-12" db="EMBL/GenBank/DDBJ databases">
        <title>Corynebacterium mastitidis 16-1433 Genome.</title>
        <authorList>
            <person name="Gulvik C.A."/>
        </authorList>
    </citation>
    <scope>NUCLEOTIDE SEQUENCE [LARGE SCALE GENOMIC DNA]</scope>
    <source>
        <strain evidence="1 2">16-1433</strain>
    </source>
</reference>
<comment type="caution">
    <text evidence="1">The sequence shown here is derived from an EMBL/GenBank/DDBJ whole genome shotgun (WGS) entry which is preliminary data.</text>
</comment>
<dbReference type="OrthoDB" id="9974737at2"/>
<accession>A0A2N0X7Y6</accession>
<evidence type="ECO:0000313" key="1">
    <source>
        <dbReference type="EMBL" id="PKF68814.1"/>
    </source>
</evidence>
<dbReference type="Proteomes" id="UP000233249">
    <property type="component" value="Unassembled WGS sequence"/>
</dbReference>
<dbReference type="RefSeq" id="WP_101173449.1">
    <property type="nucleotide sequence ID" value="NZ_JAKRKB010000003.1"/>
</dbReference>
<sequence>MAGTLLVAAASFVQGAWRAGCFALGAALTAVAVAVRAYQEARGRRERELWEEHRADQARYLVSNLNMAGVLARAALHMSVRNGRREYLHGARMVVLELARNVIGPGEGVRAHYFGVAEQGKIRLTVPEWGMRGSASRASERVLTGDDESLMRALRGEGWLVFDARGARGGLRGLRYRSFAVAPVFAGPRLYGVPIVDAREEKGFTRLDHEVLMNLASTLAVTFAVQGDAPYIDMTKGIDDS</sequence>
<dbReference type="Gene3D" id="3.30.450.40">
    <property type="match status" value="1"/>
</dbReference>
<dbReference type="SUPFAM" id="SSF55781">
    <property type="entry name" value="GAF domain-like"/>
    <property type="match status" value="1"/>
</dbReference>
<name>A0A2N0X7Y6_9CORY</name>
<organism evidence="1 2">
    <name type="scientific">Corynebacterium mastitidis</name>
    <dbReference type="NCBI Taxonomy" id="161890"/>
    <lineage>
        <taxon>Bacteria</taxon>
        <taxon>Bacillati</taxon>
        <taxon>Actinomycetota</taxon>
        <taxon>Actinomycetes</taxon>
        <taxon>Mycobacteriales</taxon>
        <taxon>Corynebacteriaceae</taxon>
        <taxon>Corynebacterium</taxon>
    </lineage>
</organism>
<dbReference type="InterPro" id="IPR029016">
    <property type="entry name" value="GAF-like_dom_sf"/>
</dbReference>
<dbReference type="EMBL" id="PJAF01000011">
    <property type="protein sequence ID" value="PKF68814.1"/>
    <property type="molecule type" value="Genomic_DNA"/>
</dbReference>
<proteinExistence type="predicted"/>
<dbReference type="AlphaFoldDB" id="A0A2N0X7Y6"/>